<evidence type="ECO:0000256" key="12">
    <source>
        <dbReference type="SAM" id="SignalP"/>
    </source>
</evidence>
<dbReference type="EMBL" id="JBDFQZ010000012">
    <property type="protein sequence ID" value="KAK9673090.1"/>
    <property type="molecule type" value="Genomic_DNA"/>
</dbReference>
<dbReference type="Gene3D" id="1.10.530.10">
    <property type="match status" value="1"/>
</dbReference>
<dbReference type="GO" id="GO:0008843">
    <property type="term" value="F:endochitinase activity"/>
    <property type="evidence" value="ECO:0007669"/>
    <property type="project" value="UniProtKB-EC"/>
</dbReference>
<dbReference type="Proteomes" id="UP001443914">
    <property type="component" value="Unassembled WGS sequence"/>
</dbReference>
<name>A0AAW1HAJ1_SAPOF</name>
<dbReference type="InterPro" id="IPR016283">
    <property type="entry name" value="Glyco_hydro_19"/>
</dbReference>
<evidence type="ECO:0000256" key="1">
    <source>
        <dbReference type="ARBA" id="ARBA00000822"/>
    </source>
</evidence>
<dbReference type="GO" id="GO:0000272">
    <property type="term" value="P:polysaccharide catabolic process"/>
    <property type="evidence" value="ECO:0007669"/>
    <property type="project" value="UniProtKB-KW"/>
</dbReference>
<feature type="disulfide bond" evidence="11">
    <location>
        <begin position="112"/>
        <end position="121"/>
    </location>
</feature>
<feature type="domain" description="Glycoside hydrolase family 19 catalytic" evidence="14">
    <location>
        <begin position="165"/>
        <end position="175"/>
    </location>
</feature>
<evidence type="ECO:0000256" key="8">
    <source>
        <dbReference type="ARBA" id="ARBA00023295"/>
    </source>
</evidence>
<keyword evidence="8" id="KW-0326">Glycosidase</keyword>
<reference evidence="15" key="1">
    <citation type="submission" date="2024-03" db="EMBL/GenBank/DDBJ databases">
        <title>WGS assembly of Saponaria officinalis var. Norfolk2.</title>
        <authorList>
            <person name="Jenkins J."/>
            <person name="Shu S."/>
            <person name="Grimwood J."/>
            <person name="Barry K."/>
            <person name="Goodstein D."/>
            <person name="Schmutz J."/>
            <person name="Leebens-Mack J."/>
            <person name="Osbourn A."/>
        </authorList>
    </citation>
    <scope>NUCLEOTIDE SEQUENCE [LARGE SCALE GENOMIC DNA]</scope>
    <source>
        <strain evidence="15">JIC</strain>
    </source>
</reference>
<evidence type="ECO:0000256" key="5">
    <source>
        <dbReference type="ARBA" id="ARBA00023024"/>
    </source>
</evidence>
<dbReference type="CDD" id="cd00325">
    <property type="entry name" value="chitinase_GH19"/>
    <property type="match status" value="1"/>
</dbReference>
<dbReference type="Gene3D" id="3.30.20.10">
    <property type="entry name" value="Endochitinase, domain 2"/>
    <property type="match status" value="1"/>
</dbReference>
<evidence type="ECO:0000313" key="16">
    <source>
        <dbReference type="Proteomes" id="UP001443914"/>
    </source>
</evidence>
<feature type="disulfide bond" evidence="11">
    <location>
        <begin position="51"/>
        <end position="99"/>
    </location>
</feature>
<keyword evidence="4" id="KW-0378">Hydrolase</keyword>
<evidence type="ECO:0000313" key="15">
    <source>
        <dbReference type="EMBL" id="KAK9673090.1"/>
    </source>
</evidence>
<evidence type="ECO:0000256" key="7">
    <source>
        <dbReference type="ARBA" id="ARBA00023277"/>
    </source>
</evidence>
<evidence type="ECO:0000256" key="11">
    <source>
        <dbReference type="PIRSR" id="PIRSR001060-2"/>
    </source>
</evidence>
<dbReference type="SUPFAM" id="SSF53955">
    <property type="entry name" value="Lysozyme-like"/>
    <property type="match status" value="1"/>
</dbReference>
<keyword evidence="5" id="KW-0146">Chitin degradation</keyword>
<dbReference type="PROSITE" id="PS00774">
    <property type="entry name" value="CHITINASE_19_2"/>
    <property type="match status" value="1"/>
</dbReference>
<accession>A0AAW1HAJ1</accession>
<feature type="domain" description="Glycoside hydrolase family 19 catalytic" evidence="13">
    <location>
        <begin position="51"/>
        <end position="73"/>
    </location>
</feature>
<dbReference type="Pfam" id="PF00182">
    <property type="entry name" value="Glyco_hydro_19"/>
    <property type="match status" value="2"/>
</dbReference>
<keyword evidence="3" id="KW-0147">Chitin-binding</keyword>
<evidence type="ECO:0000256" key="4">
    <source>
        <dbReference type="ARBA" id="ARBA00022801"/>
    </source>
</evidence>
<dbReference type="InterPro" id="IPR000726">
    <property type="entry name" value="Glyco_hydro_19_cat"/>
</dbReference>
<evidence type="ECO:0000256" key="9">
    <source>
        <dbReference type="ARBA" id="ARBA00023326"/>
    </source>
</evidence>
<dbReference type="PANTHER" id="PTHR22595:SF197">
    <property type="entry name" value="CHITINASE FAMILY PROTEIN"/>
    <property type="match status" value="1"/>
</dbReference>
<feature type="disulfide bond" evidence="11">
    <location>
        <begin position="198"/>
        <end position="230"/>
    </location>
</feature>
<dbReference type="EC" id="3.2.1.14" evidence="2"/>
<dbReference type="FunFam" id="3.30.20.10:FF:000001">
    <property type="entry name" value="Endochitinase (Chitinase)"/>
    <property type="match status" value="1"/>
</dbReference>
<dbReference type="PIRSF" id="PIRSF001060">
    <property type="entry name" value="Endochitinase"/>
    <property type="match status" value="1"/>
</dbReference>
<evidence type="ECO:0000256" key="3">
    <source>
        <dbReference type="ARBA" id="ARBA00022669"/>
    </source>
</evidence>
<keyword evidence="12" id="KW-0732">Signal</keyword>
<organism evidence="15 16">
    <name type="scientific">Saponaria officinalis</name>
    <name type="common">Common soapwort</name>
    <name type="synonym">Lychnis saponaria</name>
    <dbReference type="NCBI Taxonomy" id="3572"/>
    <lineage>
        <taxon>Eukaryota</taxon>
        <taxon>Viridiplantae</taxon>
        <taxon>Streptophyta</taxon>
        <taxon>Embryophyta</taxon>
        <taxon>Tracheophyta</taxon>
        <taxon>Spermatophyta</taxon>
        <taxon>Magnoliopsida</taxon>
        <taxon>eudicotyledons</taxon>
        <taxon>Gunneridae</taxon>
        <taxon>Pentapetalae</taxon>
        <taxon>Caryophyllales</taxon>
        <taxon>Caryophyllaceae</taxon>
        <taxon>Caryophylleae</taxon>
        <taxon>Saponaria</taxon>
    </lineage>
</organism>
<comment type="catalytic activity">
    <reaction evidence="1">
        <text>Random endo-hydrolysis of N-acetyl-beta-D-glucosaminide (1-&gt;4)-beta-linkages in chitin and chitodextrins.</text>
        <dbReference type="EC" id="3.2.1.14"/>
    </reaction>
</comment>
<dbReference type="PANTHER" id="PTHR22595">
    <property type="entry name" value="CHITINASE-RELATED"/>
    <property type="match status" value="1"/>
</dbReference>
<dbReference type="AlphaFoldDB" id="A0AAW1HAJ1"/>
<feature type="chain" id="PRO_5043912207" description="chitinase" evidence="12">
    <location>
        <begin position="29"/>
        <end position="230"/>
    </location>
</feature>
<feature type="signal peptide" evidence="12">
    <location>
        <begin position="1"/>
        <end position="28"/>
    </location>
</feature>
<dbReference type="GO" id="GO:0008061">
    <property type="term" value="F:chitin binding"/>
    <property type="evidence" value="ECO:0007669"/>
    <property type="project" value="UniProtKB-KW"/>
</dbReference>
<comment type="caution">
    <text evidence="15">The sequence shown here is derived from an EMBL/GenBank/DDBJ whole genome shotgun (WGS) entry which is preliminary data.</text>
</comment>
<protein>
    <recommendedName>
        <fullName evidence="2">chitinase</fullName>
        <ecNumber evidence="2">3.2.1.14</ecNumber>
    </recommendedName>
</protein>
<evidence type="ECO:0000256" key="10">
    <source>
        <dbReference type="PIRSR" id="PIRSR001060-1"/>
    </source>
</evidence>
<keyword evidence="9" id="KW-0624">Polysaccharide degradation</keyword>
<sequence>MMKREVGLMMVLTTTLVMWLSMISSVDSINVATVVTPAFFNSIINQASSSCKGKRFYTRAAFLSAKNSFPKFGSGTNVQAKREIAAFFAHATHETGHFCYIDEIGASTKPYCDRSCTQYKCRPGKSYHGRGPIQLTWNCNYGACGKDLGLDLLKRPELASSSATVSFKTALWYWMKRVHPVMDKGFGATIRAINGGECDGHRPDAVNNRVKYYKKYCAKFGVTPGRNIDC</sequence>
<evidence type="ECO:0000256" key="2">
    <source>
        <dbReference type="ARBA" id="ARBA00012729"/>
    </source>
</evidence>
<dbReference type="PROSITE" id="PS00773">
    <property type="entry name" value="CHITINASE_19_1"/>
    <property type="match status" value="1"/>
</dbReference>
<keyword evidence="16" id="KW-1185">Reference proteome</keyword>
<dbReference type="GO" id="GO:0016998">
    <property type="term" value="P:cell wall macromolecule catabolic process"/>
    <property type="evidence" value="ECO:0007669"/>
    <property type="project" value="InterPro"/>
</dbReference>
<evidence type="ECO:0000259" key="14">
    <source>
        <dbReference type="PROSITE" id="PS00774"/>
    </source>
</evidence>
<evidence type="ECO:0000259" key="13">
    <source>
        <dbReference type="PROSITE" id="PS00773"/>
    </source>
</evidence>
<keyword evidence="7" id="KW-0119">Carbohydrate metabolism</keyword>
<gene>
    <name evidence="15" type="ORF">RND81_12G145300</name>
</gene>
<evidence type="ECO:0000256" key="6">
    <source>
        <dbReference type="ARBA" id="ARBA00023157"/>
    </source>
</evidence>
<keyword evidence="6 11" id="KW-1015">Disulfide bond</keyword>
<dbReference type="GO" id="GO:0006032">
    <property type="term" value="P:chitin catabolic process"/>
    <property type="evidence" value="ECO:0007669"/>
    <property type="project" value="UniProtKB-KW"/>
</dbReference>
<feature type="active site" description="Proton donor" evidence="10">
    <location>
        <position position="94"/>
    </location>
</feature>
<dbReference type="InterPro" id="IPR023346">
    <property type="entry name" value="Lysozyme-like_dom_sf"/>
</dbReference>
<proteinExistence type="predicted"/>